<gene>
    <name evidence="1" type="ORF">PG994_008201</name>
</gene>
<keyword evidence="2" id="KW-1185">Reference proteome</keyword>
<proteinExistence type="predicted"/>
<dbReference type="GeneID" id="92092673"/>
<dbReference type="Proteomes" id="UP001480595">
    <property type="component" value="Unassembled WGS sequence"/>
</dbReference>
<dbReference type="EMBL" id="JAQQWL010000008">
    <property type="protein sequence ID" value="KAK8061835.1"/>
    <property type="molecule type" value="Genomic_DNA"/>
</dbReference>
<sequence>MQTNFSPTNVDWLCIDGEQIDWWAGRFGLDTWCDAGNMLDPHHIYSWHYNGTTAYICNYAGRQNCQGQEYIVYKEVIADSCGDLSPASGDKPHGRGLVGERPIRLLLGSLHI</sequence>
<protein>
    <submittedName>
        <fullName evidence="1">Uncharacterized protein</fullName>
    </submittedName>
</protein>
<name>A0ABR1UUV8_9PEZI</name>
<accession>A0ABR1UUV8</accession>
<dbReference type="RefSeq" id="XP_066715097.1">
    <property type="nucleotide sequence ID" value="XM_066859610.1"/>
</dbReference>
<comment type="caution">
    <text evidence="1">The sequence shown here is derived from an EMBL/GenBank/DDBJ whole genome shotgun (WGS) entry which is preliminary data.</text>
</comment>
<organism evidence="1 2">
    <name type="scientific">Apiospora phragmitis</name>
    <dbReference type="NCBI Taxonomy" id="2905665"/>
    <lineage>
        <taxon>Eukaryota</taxon>
        <taxon>Fungi</taxon>
        <taxon>Dikarya</taxon>
        <taxon>Ascomycota</taxon>
        <taxon>Pezizomycotina</taxon>
        <taxon>Sordariomycetes</taxon>
        <taxon>Xylariomycetidae</taxon>
        <taxon>Amphisphaeriales</taxon>
        <taxon>Apiosporaceae</taxon>
        <taxon>Apiospora</taxon>
    </lineage>
</organism>
<reference evidence="1 2" key="1">
    <citation type="submission" date="2023-01" db="EMBL/GenBank/DDBJ databases">
        <title>Analysis of 21 Apiospora genomes using comparative genomics revels a genus with tremendous synthesis potential of carbohydrate active enzymes and secondary metabolites.</title>
        <authorList>
            <person name="Sorensen T."/>
        </authorList>
    </citation>
    <scope>NUCLEOTIDE SEQUENCE [LARGE SCALE GENOMIC DNA]</scope>
    <source>
        <strain evidence="1 2">CBS 135458</strain>
    </source>
</reference>
<evidence type="ECO:0000313" key="1">
    <source>
        <dbReference type="EMBL" id="KAK8061835.1"/>
    </source>
</evidence>
<evidence type="ECO:0000313" key="2">
    <source>
        <dbReference type="Proteomes" id="UP001480595"/>
    </source>
</evidence>